<dbReference type="EMBL" id="LOHF01000001">
    <property type="protein sequence ID" value="OUM75916.1"/>
    <property type="molecule type" value="Genomic_DNA"/>
</dbReference>
<feature type="signal peptide" evidence="1">
    <location>
        <begin position="1"/>
        <end position="20"/>
    </location>
</feature>
<dbReference type="Proteomes" id="UP000195440">
    <property type="component" value="Unassembled WGS sequence"/>
</dbReference>
<dbReference type="OrthoDB" id="6953800at2"/>
<keyword evidence="3" id="KW-1185">Reference proteome</keyword>
<comment type="caution">
    <text evidence="2">The sequence shown here is derived from an EMBL/GenBank/DDBJ whole genome shotgun (WGS) entry which is preliminary data.</text>
</comment>
<dbReference type="AlphaFoldDB" id="A0A1Y3P7U2"/>
<evidence type="ECO:0000313" key="3">
    <source>
        <dbReference type="Proteomes" id="UP000195440"/>
    </source>
</evidence>
<feature type="chain" id="PRO_5012576342" evidence="1">
    <location>
        <begin position="21"/>
        <end position="146"/>
    </location>
</feature>
<name>A0A1Y3P7U2_9PSED</name>
<organism evidence="2 3">
    <name type="scientific">Pseudomonas caspiana</name>
    <dbReference type="NCBI Taxonomy" id="1451454"/>
    <lineage>
        <taxon>Bacteria</taxon>
        <taxon>Pseudomonadati</taxon>
        <taxon>Pseudomonadota</taxon>
        <taxon>Gammaproteobacteria</taxon>
        <taxon>Pseudomonadales</taxon>
        <taxon>Pseudomonadaceae</taxon>
        <taxon>Pseudomonas</taxon>
    </lineage>
</organism>
<dbReference type="RefSeq" id="WP_087264433.1">
    <property type="nucleotide sequence ID" value="NZ_JBJGBV010000001.1"/>
</dbReference>
<protein>
    <submittedName>
        <fullName evidence="2">Uncharacterized protein</fullName>
    </submittedName>
</protein>
<evidence type="ECO:0000256" key="1">
    <source>
        <dbReference type="SAM" id="SignalP"/>
    </source>
</evidence>
<sequence length="146" mass="16230">MFKMTVMALMFMSVSGCVSLHPEHEMINQLKGKDVNEAKGFLFSTMGNPVYEPTPVPSIIADSIPGSGGGLYQWEALAYYEDVPEQTGSYQDVDSGRPVIVHTYAYKRVNHYCTVNLQVDTRNIIREAKAVGSGCTRMSKSWYFGS</sequence>
<proteinExistence type="predicted"/>
<dbReference type="PROSITE" id="PS51257">
    <property type="entry name" value="PROKAR_LIPOPROTEIN"/>
    <property type="match status" value="1"/>
</dbReference>
<accession>A0A1Y3P7U2</accession>
<evidence type="ECO:0000313" key="2">
    <source>
        <dbReference type="EMBL" id="OUM75916.1"/>
    </source>
</evidence>
<gene>
    <name evidence="2" type="ORF">AUC60_02120</name>
</gene>
<reference evidence="2 3" key="1">
    <citation type="journal article" date="2017" name="Syst. Appl. Microbiol.">
        <title>Pseudomonas caspiana sp. nov., a citrus pathogen in the Pseudomonas syringae phylogenetic group.</title>
        <authorList>
            <person name="Busquets A."/>
            <person name="Gomila M."/>
            <person name="Beiki F."/>
            <person name="Mulet M."/>
            <person name="Rahimian H."/>
            <person name="Garcia-Valdes E."/>
            <person name="Lalucat J."/>
        </authorList>
    </citation>
    <scope>NUCLEOTIDE SEQUENCE [LARGE SCALE GENOMIC DNA]</scope>
    <source>
        <strain evidence="2 3">FBF102</strain>
    </source>
</reference>
<keyword evidence="1" id="KW-0732">Signal</keyword>